<evidence type="ECO:0000313" key="4">
    <source>
        <dbReference type="EMBL" id="ESQ99427.1"/>
    </source>
</evidence>
<sequence>MGVPGLTIMNRYISGDQIEAGGVDDGKEWGRESELAYTVQSGPLKSLNIKWRNSSIRRDYSATEFDENRLIFNYPLSLL</sequence>
<dbReference type="Proteomes" id="UP000017822">
    <property type="component" value="Unassembled WGS sequence"/>
</dbReference>
<dbReference type="GO" id="GO:0015288">
    <property type="term" value="F:porin activity"/>
    <property type="evidence" value="ECO:0007669"/>
    <property type="project" value="TreeGrafter"/>
</dbReference>
<dbReference type="Pfam" id="PF03573">
    <property type="entry name" value="OprD"/>
    <property type="match status" value="1"/>
</dbReference>
<keyword evidence="3" id="KW-0732">Signal</keyword>
<reference evidence="4 5" key="1">
    <citation type="submission" date="2013-07" db="EMBL/GenBank/DDBJ databases">
        <authorList>
            <person name="Schaap P.J."/>
            <person name="Mehboob F."/>
            <person name="Oosterkamp M.J."/>
            <person name="de Vos W.M."/>
            <person name="Stams A.J.M."/>
            <person name="Koehorst J.J."/>
        </authorList>
    </citation>
    <scope>NUCLEOTIDE SEQUENCE [LARGE SCALE GENOMIC DNA]</scope>
    <source>
        <strain evidence="4 5">AW-1</strain>
    </source>
</reference>
<gene>
    <name evidence="4" type="ORF">F753_10850</name>
</gene>
<proteinExistence type="inferred from homology"/>
<keyword evidence="2" id="KW-0813">Transport</keyword>
<comment type="similarity">
    <text evidence="1">Belongs to the outer membrane porin (Opr) (TC 1.B.25) family.</text>
</comment>
<evidence type="ECO:0000256" key="1">
    <source>
        <dbReference type="ARBA" id="ARBA00009075"/>
    </source>
</evidence>
<dbReference type="PATRIC" id="fig|1263865.4.peg.2101"/>
<dbReference type="EMBL" id="AOFQ01000031">
    <property type="protein sequence ID" value="ESQ99427.1"/>
    <property type="molecule type" value="Genomic_DNA"/>
</dbReference>
<dbReference type="InterPro" id="IPR005318">
    <property type="entry name" value="OM_porin_bac"/>
</dbReference>
<evidence type="ECO:0000256" key="3">
    <source>
        <dbReference type="ARBA" id="ARBA00022729"/>
    </source>
</evidence>
<protein>
    <submittedName>
        <fullName evidence="4">Porin</fullName>
    </submittedName>
</protein>
<dbReference type="AlphaFoldDB" id="V4QCC9"/>
<dbReference type="InterPro" id="IPR023614">
    <property type="entry name" value="Porin_dom_sf"/>
</dbReference>
<comment type="caution">
    <text evidence="4">The sequence shown here is derived from an EMBL/GenBank/DDBJ whole genome shotgun (WGS) entry which is preliminary data.</text>
</comment>
<dbReference type="PANTHER" id="PTHR34596:SF2">
    <property type="entry name" value="CHITOPORIN"/>
    <property type="match status" value="1"/>
</dbReference>
<evidence type="ECO:0000256" key="2">
    <source>
        <dbReference type="ARBA" id="ARBA00022448"/>
    </source>
</evidence>
<name>V4QCC9_STUCH</name>
<evidence type="ECO:0000313" key="5">
    <source>
        <dbReference type="Proteomes" id="UP000017822"/>
    </source>
</evidence>
<dbReference type="GO" id="GO:0016020">
    <property type="term" value="C:membrane"/>
    <property type="evidence" value="ECO:0007669"/>
    <property type="project" value="InterPro"/>
</dbReference>
<organism evidence="4 5">
    <name type="scientific">Stutzerimonas chloritidismutans AW-1</name>
    <dbReference type="NCBI Taxonomy" id="1263865"/>
    <lineage>
        <taxon>Bacteria</taxon>
        <taxon>Pseudomonadati</taxon>
        <taxon>Pseudomonadota</taxon>
        <taxon>Gammaproteobacteria</taxon>
        <taxon>Pseudomonadales</taxon>
        <taxon>Pseudomonadaceae</taxon>
        <taxon>Stutzerimonas</taxon>
    </lineage>
</organism>
<accession>V4QCC9</accession>
<dbReference type="PANTHER" id="PTHR34596">
    <property type="entry name" value="CHITOPORIN"/>
    <property type="match status" value="1"/>
</dbReference>
<dbReference type="Gene3D" id="2.40.160.10">
    <property type="entry name" value="Porin"/>
    <property type="match status" value="1"/>
</dbReference>